<dbReference type="Proteomes" id="UP000521943">
    <property type="component" value="Unassembled WGS sequence"/>
</dbReference>
<protein>
    <submittedName>
        <fullName evidence="1">Uncharacterized protein</fullName>
    </submittedName>
</protein>
<keyword evidence="2" id="KW-1185">Reference proteome</keyword>
<name>A0A8H6HB43_9AGAR</name>
<reference evidence="1 2" key="1">
    <citation type="submission" date="2020-07" db="EMBL/GenBank/DDBJ databases">
        <title>Comparative genomics of pyrophilous fungi reveals a link between fire events and developmental genes.</title>
        <authorList>
            <consortium name="DOE Joint Genome Institute"/>
            <person name="Steindorff A.S."/>
            <person name="Carver A."/>
            <person name="Calhoun S."/>
            <person name="Stillman K."/>
            <person name="Liu H."/>
            <person name="Lipzen A."/>
            <person name="Pangilinan J."/>
            <person name="Labutti K."/>
            <person name="Bruns T.D."/>
            <person name="Grigoriev I.V."/>
        </authorList>
    </citation>
    <scope>NUCLEOTIDE SEQUENCE [LARGE SCALE GENOMIC DNA]</scope>
    <source>
        <strain evidence="1 2">CBS 144469</strain>
    </source>
</reference>
<sequence>MGQCEVLDTVVIQGHEPTPEVEIIASPATASSTQALVKHISCPGLEIHVPVNKSPYSSYPFHLHDSELLPWDMSVWRGHLFATSTACTGAANGFGSACGSCARLASSPVIIGIQNRMEGKPHPSTPYAYLPASDLIDALRTKNTQIQTLRLSGLNHMRQILRNSVAMSNHKRLVVAIAEGSVARVDRVVHAALKKKRGVVGILEQVVRAAQGVYHVRGFTEREQALGKLLWRLGGDRVGHIAHRALGLPSVNMLRDGSPKVPITPSAGRPTVSTMARNTLGVLDGVLGVLKQRNANVQHAVLMFDELACEKHIRWNPRTNEFLGLCREHGPKVALEFGSEKDVEELFKALDSGEIHYASEATIGALGILCEDNRLYSARPILISGDCKKESGLEHAAVLQTVLDGVNEVKPTTNLRIVSIASDGEACRGTALVQMTFKNELSENSNIYPLLSPLSLLNLHIGVDDLTCDKDWKHIFKCFRNLLLCDRGIVIDDFHITPAIMKHLHTTTASAEHLNAVFNPNDLQDVKLAFDLLRDIWSLPTLPEPSSDDPPPKPGFRRGREALQILGKLLHHIVFAYLCVDLTLSEQLEHLSAAAHLAFVLYKQAGSSFIPTLLYIDIIIMIKNIFFCVAKAKVDTPNGFFFIILLGTDRIEIHFGILRTVIGNDCNLDIIQISDRAGGVVDIADILATNPDWDRGPRRMRVPTLTAQSTEVPQSSDHLSPSYYKKENMSLKDVTLQTCWRRGRGRAEADYPAAVEILKKADEDGDIDMLAPNGELLVVAPLSVDDVDESSEAILLQTGPSVEPAAQAEEEQDARMDIENELEELAVGMGMDDSPASATPTSNKVEHTLMVNGKSMSKSKIISMLSQYQRTVVSGDHLKRVQDVERFNASQPDIAASYSMDSNLLLIHDPIATLLWCDKRLWLAIER</sequence>
<gene>
    <name evidence="1" type="ORF">DFP72DRAFT_1081758</name>
</gene>
<evidence type="ECO:0000313" key="1">
    <source>
        <dbReference type="EMBL" id="KAF6742613.1"/>
    </source>
</evidence>
<dbReference type="AlphaFoldDB" id="A0A8H6HB43"/>
<evidence type="ECO:0000313" key="2">
    <source>
        <dbReference type="Proteomes" id="UP000521943"/>
    </source>
</evidence>
<dbReference type="EMBL" id="JACGCI010000179">
    <property type="protein sequence ID" value="KAF6742613.1"/>
    <property type="molecule type" value="Genomic_DNA"/>
</dbReference>
<proteinExistence type="predicted"/>
<accession>A0A8H6HB43</accession>
<organism evidence="1 2">
    <name type="scientific">Ephemerocybe angulata</name>
    <dbReference type="NCBI Taxonomy" id="980116"/>
    <lineage>
        <taxon>Eukaryota</taxon>
        <taxon>Fungi</taxon>
        <taxon>Dikarya</taxon>
        <taxon>Basidiomycota</taxon>
        <taxon>Agaricomycotina</taxon>
        <taxon>Agaricomycetes</taxon>
        <taxon>Agaricomycetidae</taxon>
        <taxon>Agaricales</taxon>
        <taxon>Agaricineae</taxon>
        <taxon>Psathyrellaceae</taxon>
        <taxon>Ephemerocybe</taxon>
    </lineage>
</organism>
<dbReference type="OrthoDB" id="2691851at2759"/>
<comment type="caution">
    <text evidence="1">The sequence shown here is derived from an EMBL/GenBank/DDBJ whole genome shotgun (WGS) entry which is preliminary data.</text>
</comment>